<dbReference type="EMBL" id="CM044708">
    <property type="protein sequence ID" value="KAI5649278.1"/>
    <property type="molecule type" value="Genomic_DNA"/>
</dbReference>
<protein>
    <submittedName>
        <fullName evidence="1">Uncharacterized protein</fullName>
    </submittedName>
</protein>
<comment type="caution">
    <text evidence="1">The sequence shown here is derived from an EMBL/GenBank/DDBJ whole genome shotgun (WGS) entry which is preliminary data.</text>
</comment>
<gene>
    <name evidence="1" type="ORF">M9H77_35283</name>
</gene>
<name>A0ACB9ZNV8_CATRO</name>
<sequence>MFVTGNENLQDTDTGSLLDTSQAWVLDFKKNYRKQNTEKLKYCNYNNEQDNNPEKEHNRFRNSRCNRMRQIYEIINSEQKQKHLFYYKRRSSSSTTSSNNRRPIMNREQLTVNNREKRLNLYLEILQISDRAPTAGAERALAALDCSSGEEQRESLSEPVASRNGALKLSLSKSTLSSHCSHTRSNESPEGSQKKMNRQAVRKKREEDRRSEGRRRQRRLKHK</sequence>
<keyword evidence="2" id="KW-1185">Reference proteome</keyword>
<evidence type="ECO:0000313" key="2">
    <source>
        <dbReference type="Proteomes" id="UP001060085"/>
    </source>
</evidence>
<organism evidence="1 2">
    <name type="scientific">Catharanthus roseus</name>
    <name type="common">Madagascar periwinkle</name>
    <name type="synonym">Vinca rosea</name>
    <dbReference type="NCBI Taxonomy" id="4058"/>
    <lineage>
        <taxon>Eukaryota</taxon>
        <taxon>Viridiplantae</taxon>
        <taxon>Streptophyta</taxon>
        <taxon>Embryophyta</taxon>
        <taxon>Tracheophyta</taxon>
        <taxon>Spermatophyta</taxon>
        <taxon>Magnoliopsida</taxon>
        <taxon>eudicotyledons</taxon>
        <taxon>Gunneridae</taxon>
        <taxon>Pentapetalae</taxon>
        <taxon>asterids</taxon>
        <taxon>lamiids</taxon>
        <taxon>Gentianales</taxon>
        <taxon>Apocynaceae</taxon>
        <taxon>Rauvolfioideae</taxon>
        <taxon>Vinceae</taxon>
        <taxon>Catharanthinae</taxon>
        <taxon>Catharanthus</taxon>
    </lineage>
</organism>
<dbReference type="Proteomes" id="UP001060085">
    <property type="component" value="Linkage Group LG08"/>
</dbReference>
<proteinExistence type="predicted"/>
<reference evidence="2" key="1">
    <citation type="journal article" date="2023" name="Nat. Plants">
        <title>Single-cell RNA sequencing provides a high-resolution roadmap for understanding the multicellular compartmentation of specialized metabolism.</title>
        <authorList>
            <person name="Sun S."/>
            <person name="Shen X."/>
            <person name="Li Y."/>
            <person name="Li Y."/>
            <person name="Wang S."/>
            <person name="Li R."/>
            <person name="Zhang H."/>
            <person name="Shen G."/>
            <person name="Guo B."/>
            <person name="Wei J."/>
            <person name="Xu J."/>
            <person name="St-Pierre B."/>
            <person name="Chen S."/>
            <person name="Sun C."/>
        </authorList>
    </citation>
    <scope>NUCLEOTIDE SEQUENCE [LARGE SCALE GENOMIC DNA]</scope>
</reference>
<evidence type="ECO:0000313" key="1">
    <source>
        <dbReference type="EMBL" id="KAI5649278.1"/>
    </source>
</evidence>
<accession>A0ACB9ZNV8</accession>